<dbReference type="RefSeq" id="WP_268904956.1">
    <property type="nucleotide sequence ID" value="NZ_JAPTGG010000004.1"/>
</dbReference>
<evidence type="ECO:0000313" key="2">
    <source>
        <dbReference type="EMBL" id="MCZ0864851.1"/>
    </source>
</evidence>
<dbReference type="Proteomes" id="UP001069090">
    <property type="component" value="Unassembled WGS sequence"/>
</dbReference>
<dbReference type="Gene3D" id="1.10.8.1180">
    <property type="match status" value="1"/>
</dbReference>
<name>A0A9J6RK50_9GAMM</name>
<feature type="domain" description="DnaT DNA-binding" evidence="1">
    <location>
        <begin position="94"/>
        <end position="157"/>
    </location>
</feature>
<dbReference type="AlphaFoldDB" id="A0A9J6RK50"/>
<protein>
    <submittedName>
        <fullName evidence="2">DnaT-like ssDNA-binding domain-containing protein</fullName>
    </submittedName>
</protein>
<gene>
    <name evidence="2" type="ORF">O0V09_06540</name>
</gene>
<accession>A0A9J6RK50</accession>
<dbReference type="EMBL" id="JAPTGG010000004">
    <property type="protein sequence ID" value="MCZ0864851.1"/>
    <property type="molecule type" value="Genomic_DNA"/>
</dbReference>
<dbReference type="Pfam" id="PF17948">
    <property type="entry name" value="DnaT"/>
    <property type="match status" value="1"/>
</dbReference>
<organism evidence="2 3">
    <name type="scientific">Dasania phycosphaerae</name>
    <dbReference type="NCBI Taxonomy" id="2950436"/>
    <lineage>
        <taxon>Bacteria</taxon>
        <taxon>Pseudomonadati</taxon>
        <taxon>Pseudomonadota</taxon>
        <taxon>Gammaproteobacteria</taxon>
        <taxon>Cellvibrionales</taxon>
        <taxon>Spongiibacteraceae</taxon>
        <taxon>Dasania</taxon>
    </lineage>
</organism>
<sequence length="180" mass="20844">MISYNWQPAARTVSAISALGMQEYTVKTDFRREFILYCQQQELRNQSGDWDQLFLNYAQQRLQAPQATTAAATRSEAAIKPFSPDEVIGSSNIMSDDWQPSANMLEYIIAMVCPNLDYINAQLISFTSHYHGKSHPNWDQQFKKWINQGWNVYQNKNSFKESKNKDFVEQHTDTSWSDGL</sequence>
<dbReference type="InterPro" id="IPR040480">
    <property type="entry name" value="DnaT_DNA_bind"/>
</dbReference>
<proteinExistence type="predicted"/>
<keyword evidence="3" id="KW-1185">Reference proteome</keyword>
<reference evidence="2 3" key="1">
    <citation type="submission" date="2022-12" db="EMBL/GenBank/DDBJ databases">
        <title>Dasania phycosphaerae sp. nov., isolated from particulate material of the south coast of Korea.</title>
        <authorList>
            <person name="Jiang Y."/>
        </authorList>
    </citation>
    <scope>NUCLEOTIDE SEQUENCE [LARGE SCALE GENOMIC DNA]</scope>
    <source>
        <strain evidence="2 3">GY-19</strain>
    </source>
</reference>
<evidence type="ECO:0000259" key="1">
    <source>
        <dbReference type="Pfam" id="PF17948"/>
    </source>
</evidence>
<evidence type="ECO:0000313" key="3">
    <source>
        <dbReference type="Proteomes" id="UP001069090"/>
    </source>
</evidence>
<comment type="caution">
    <text evidence="2">The sequence shown here is derived from an EMBL/GenBank/DDBJ whole genome shotgun (WGS) entry which is preliminary data.</text>
</comment>